<dbReference type="PANTHER" id="PTHR38011:SF12">
    <property type="entry name" value="BIFUNCTIONAL DEAMINASE-REDUCTASE DOMAIN PROTEIN"/>
    <property type="match status" value="1"/>
</dbReference>
<feature type="domain" description="Bacterial bifunctional deaminase-reductase C-terminal" evidence="1">
    <location>
        <begin position="3"/>
        <end position="178"/>
    </location>
</feature>
<gene>
    <name evidence="2" type="ORF">ACFQZU_17765</name>
</gene>
<dbReference type="PANTHER" id="PTHR38011">
    <property type="entry name" value="DIHYDROFOLATE REDUCTASE FAMILY PROTEIN (AFU_ORTHOLOGUE AFUA_8G06820)"/>
    <property type="match status" value="1"/>
</dbReference>
<protein>
    <submittedName>
        <fullName evidence="2">Dihydrofolate reductase family protein</fullName>
    </submittedName>
</protein>
<dbReference type="Gene3D" id="3.40.430.10">
    <property type="entry name" value="Dihydrofolate Reductase, subunit A"/>
    <property type="match status" value="1"/>
</dbReference>
<dbReference type="InterPro" id="IPR002734">
    <property type="entry name" value="RibDG_C"/>
</dbReference>
<evidence type="ECO:0000313" key="2">
    <source>
        <dbReference type="EMBL" id="MFD0803158.1"/>
    </source>
</evidence>
<reference evidence="3" key="1">
    <citation type="journal article" date="2019" name="Int. J. Syst. Evol. Microbiol.">
        <title>The Global Catalogue of Microorganisms (GCM) 10K type strain sequencing project: providing services to taxonomists for standard genome sequencing and annotation.</title>
        <authorList>
            <consortium name="The Broad Institute Genomics Platform"/>
            <consortium name="The Broad Institute Genome Sequencing Center for Infectious Disease"/>
            <person name="Wu L."/>
            <person name="Ma J."/>
        </authorList>
    </citation>
    <scope>NUCLEOTIDE SEQUENCE [LARGE SCALE GENOMIC DNA]</scope>
    <source>
        <strain evidence="3">CCUG 63369</strain>
    </source>
</reference>
<dbReference type="InterPro" id="IPR050765">
    <property type="entry name" value="Riboflavin_Biosynth_HTPR"/>
</dbReference>
<comment type="caution">
    <text evidence="2">The sequence shown here is derived from an EMBL/GenBank/DDBJ whole genome shotgun (WGS) entry which is preliminary data.</text>
</comment>
<sequence>MGKVIADISMSLDGFIAASHRTPEEPMGRGGEKLHEWAFGEDESSRELMAESGAKLGALIAGRRTYDDSVRFWGADGPMGPARRPVFVVTHQAPADSPADGVYTFVTDGIESALEQARAAAGEQDVAVMGGADLIQRFLAAGLVDEIGIHLAPVLFGSGLRLFGDLGEGHVALEPIEVVDTRVAVHMRYRIRR</sequence>
<keyword evidence="3" id="KW-1185">Reference proteome</keyword>
<evidence type="ECO:0000313" key="3">
    <source>
        <dbReference type="Proteomes" id="UP001596956"/>
    </source>
</evidence>
<accession>A0ABW3BK73</accession>
<dbReference type="Proteomes" id="UP001596956">
    <property type="component" value="Unassembled WGS sequence"/>
</dbReference>
<dbReference type="InterPro" id="IPR024072">
    <property type="entry name" value="DHFR-like_dom_sf"/>
</dbReference>
<dbReference type="EMBL" id="JBHTHR010000755">
    <property type="protein sequence ID" value="MFD0803158.1"/>
    <property type="molecule type" value="Genomic_DNA"/>
</dbReference>
<organism evidence="2 3">
    <name type="scientific">Streptomonospora algeriensis</name>
    <dbReference type="NCBI Taxonomy" id="995084"/>
    <lineage>
        <taxon>Bacteria</taxon>
        <taxon>Bacillati</taxon>
        <taxon>Actinomycetota</taxon>
        <taxon>Actinomycetes</taxon>
        <taxon>Streptosporangiales</taxon>
        <taxon>Nocardiopsidaceae</taxon>
        <taxon>Streptomonospora</taxon>
    </lineage>
</organism>
<proteinExistence type="predicted"/>
<dbReference type="SUPFAM" id="SSF53597">
    <property type="entry name" value="Dihydrofolate reductase-like"/>
    <property type="match status" value="1"/>
</dbReference>
<name>A0ABW3BK73_9ACTN</name>
<dbReference type="Pfam" id="PF01872">
    <property type="entry name" value="RibD_C"/>
    <property type="match status" value="1"/>
</dbReference>
<evidence type="ECO:0000259" key="1">
    <source>
        <dbReference type="Pfam" id="PF01872"/>
    </source>
</evidence>